<dbReference type="InterPro" id="IPR027417">
    <property type="entry name" value="P-loop_NTPase"/>
</dbReference>
<comment type="caution">
    <text evidence="2">The sequence shown here is derived from an EMBL/GenBank/DDBJ whole genome shotgun (WGS) entry which is preliminary data.</text>
</comment>
<organism evidence="2 3">
    <name type="scientific">Streptosporangium oxazolinicum</name>
    <dbReference type="NCBI Taxonomy" id="909287"/>
    <lineage>
        <taxon>Bacteria</taxon>
        <taxon>Bacillati</taxon>
        <taxon>Actinomycetota</taxon>
        <taxon>Actinomycetes</taxon>
        <taxon>Streptosporangiales</taxon>
        <taxon>Streptosporangiaceae</taxon>
        <taxon>Streptosporangium</taxon>
    </lineage>
</organism>
<keyword evidence="3" id="KW-1185">Reference proteome</keyword>
<evidence type="ECO:0000259" key="1">
    <source>
        <dbReference type="SMART" id="SM01043"/>
    </source>
</evidence>
<dbReference type="EMBL" id="BAABAQ010000023">
    <property type="protein sequence ID" value="GAA4210523.1"/>
    <property type="molecule type" value="Genomic_DNA"/>
</dbReference>
<dbReference type="InterPro" id="IPR036388">
    <property type="entry name" value="WH-like_DNA-bd_sf"/>
</dbReference>
<dbReference type="InterPro" id="IPR049945">
    <property type="entry name" value="AAA_22"/>
</dbReference>
<evidence type="ECO:0000313" key="3">
    <source>
        <dbReference type="Proteomes" id="UP001501251"/>
    </source>
</evidence>
<dbReference type="Gene3D" id="3.40.50.300">
    <property type="entry name" value="P-loop containing nucleotide triphosphate hydrolases"/>
    <property type="match status" value="1"/>
</dbReference>
<reference evidence="3" key="1">
    <citation type="journal article" date="2019" name="Int. J. Syst. Evol. Microbiol.">
        <title>The Global Catalogue of Microorganisms (GCM) 10K type strain sequencing project: providing services to taxonomists for standard genome sequencing and annotation.</title>
        <authorList>
            <consortium name="The Broad Institute Genomics Platform"/>
            <consortium name="The Broad Institute Genome Sequencing Center for Infectious Disease"/>
            <person name="Wu L."/>
            <person name="Ma J."/>
        </authorList>
    </citation>
    <scope>NUCLEOTIDE SEQUENCE [LARGE SCALE GENOMIC DNA]</scope>
    <source>
        <strain evidence="3">JCM 17388</strain>
    </source>
</reference>
<dbReference type="Gene3D" id="1.25.40.10">
    <property type="entry name" value="Tetratricopeptide repeat domain"/>
    <property type="match status" value="2"/>
</dbReference>
<name>A0ABP8BMM2_9ACTN</name>
<dbReference type="InterPro" id="IPR016032">
    <property type="entry name" value="Sig_transdc_resp-reg_C-effctor"/>
</dbReference>
<sequence length="900" mass="98956">MLMRMEFRLLGPVAVLHSGRAVEIRSMKVVELLAVLLLSPGYRASHFFVARNLWPGDEPNSNRIRQCVHQLKQVVPEIVQGGGRGYCQIQIDPQHVDLDRFREAVVAAKAAEKITDRLAALRLALREWRGTPLQDLPGKGFEELRAALMTEVHDAVVACVRAEMECAENAEALARINAALKSWPDSERLIRHKVRALRALGRHHEVEQVLTSWEHTTGRSAAPLLLADETEHQDGLGTVTNPTFRRLPANPAELVGREPECERLMQILLGQSASRRLAVITGMPGIGKTALATHTADLCETSFPDGVLSVDLGGFSARGPEPPGHVLARLLNDLGIRPKTSTLDGMVSAFRTGLERRAVLLVLDNARDEDHVRQLLPGPGGSAAIITSRHTMDGLLIKHGAERIELAPLNQQDATAMLRTRLEEDRQRVVVPFFDDLVKHCGGLPLALIIMAGRIARRPAQAIAGVIRELRRESTRLASLDLGSMELSVRLSLESSCKLLSEPASRLFWQLGLHPGPTISWTAILALAPPNVALRAIDELLRMSLVSEPSAERYSLHDLVRVFASELADHQTDIEQAETVDQVVTFLLHSAWACDQKLDPGRKLPIGAQGGAEVESPNNAGQAMSWFEAEYLTLTEVIKLAVKRGLHRDTWLLSMTLVTFQWRSGRYLEALEYLTVGLEAAERVADPSDVAMVHRMLAGTQRSLGNHAPAARELRRAVQISEECGDTPGAAMGRHILGVILRESGEVTEALENFSIALTAFTDLGAIINQGAALNGIGSAQYDLGRHEESVRTCLQSLTLLDSTDDINGQAHVRFSLGRARLALREHDAAIADFKQALGLYRSLNYTSREARVLVWLADALCSVGHMRESDDAMTQVRDILRDLGENDIEMEIERLRGLP</sequence>
<dbReference type="Pfam" id="PF13401">
    <property type="entry name" value="AAA_22"/>
    <property type="match status" value="1"/>
</dbReference>
<dbReference type="InterPro" id="IPR011990">
    <property type="entry name" value="TPR-like_helical_dom_sf"/>
</dbReference>
<dbReference type="PANTHER" id="PTHR47691:SF3">
    <property type="entry name" value="HTH-TYPE TRANSCRIPTIONAL REGULATOR RV0890C-RELATED"/>
    <property type="match status" value="1"/>
</dbReference>
<dbReference type="PANTHER" id="PTHR47691">
    <property type="entry name" value="REGULATOR-RELATED"/>
    <property type="match status" value="1"/>
</dbReference>
<dbReference type="InterPro" id="IPR005158">
    <property type="entry name" value="BTAD"/>
</dbReference>
<dbReference type="PRINTS" id="PR00364">
    <property type="entry name" value="DISEASERSIST"/>
</dbReference>
<dbReference type="InterPro" id="IPR019734">
    <property type="entry name" value="TPR_rpt"/>
</dbReference>
<accession>A0ABP8BMM2</accession>
<proteinExistence type="predicted"/>
<evidence type="ECO:0000313" key="2">
    <source>
        <dbReference type="EMBL" id="GAA4210523.1"/>
    </source>
</evidence>
<dbReference type="SMART" id="SM01043">
    <property type="entry name" value="BTAD"/>
    <property type="match status" value="1"/>
</dbReference>
<gene>
    <name evidence="2" type="ORF">GCM10022252_78470</name>
</gene>
<protein>
    <submittedName>
        <fullName evidence="2">BTAD domain-containing putative transcriptional regulator</fullName>
    </submittedName>
</protein>
<dbReference type="Pfam" id="PF13424">
    <property type="entry name" value="TPR_12"/>
    <property type="match status" value="1"/>
</dbReference>
<dbReference type="Gene3D" id="1.10.10.10">
    <property type="entry name" value="Winged helix-like DNA-binding domain superfamily/Winged helix DNA-binding domain"/>
    <property type="match status" value="1"/>
</dbReference>
<dbReference type="SUPFAM" id="SSF52540">
    <property type="entry name" value="P-loop containing nucleoside triphosphate hydrolases"/>
    <property type="match status" value="1"/>
</dbReference>
<dbReference type="SMART" id="SM00028">
    <property type="entry name" value="TPR"/>
    <property type="match status" value="4"/>
</dbReference>
<feature type="domain" description="Bacterial transcriptional activator" evidence="1">
    <location>
        <begin position="96"/>
        <end position="210"/>
    </location>
</feature>
<dbReference type="Pfam" id="PF03704">
    <property type="entry name" value="BTAD"/>
    <property type="match status" value="1"/>
</dbReference>
<dbReference type="SUPFAM" id="SSF46894">
    <property type="entry name" value="C-terminal effector domain of the bipartite response regulators"/>
    <property type="match status" value="1"/>
</dbReference>
<dbReference type="Proteomes" id="UP001501251">
    <property type="component" value="Unassembled WGS sequence"/>
</dbReference>
<dbReference type="SUPFAM" id="SSF48452">
    <property type="entry name" value="TPR-like"/>
    <property type="match status" value="3"/>
</dbReference>